<reference evidence="1" key="1">
    <citation type="submission" date="2022-04" db="EMBL/GenBank/DDBJ databases">
        <title>Hymenobacter sp. isolated from the air.</title>
        <authorList>
            <person name="Won M."/>
            <person name="Lee C.-M."/>
            <person name="Woen H.-Y."/>
            <person name="Kwon S.-W."/>
        </authorList>
    </citation>
    <scope>NUCLEOTIDE SEQUENCE</scope>
    <source>
        <strain evidence="1">5116S-3</strain>
    </source>
</reference>
<dbReference type="RefSeq" id="WP_244677993.1">
    <property type="nucleotide sequence ID" value="NZ_CP095046.1"/>
</dbReference>
<evidence type="ECO:0000313" key="1">
    <source>
        <dbReference type="EMBL" id="UOQ74655.1"/>
    </source>
</evidence>
<name>A0A8T9QBT6_9BACT</name>
<dbReference type="Pfam" id="PF26137">
    <property type="entry name" value="Toxin_SdpC"/>
    <property type="match status" value="1"/>
</dbReference>
<sequence>MAPPVYSLSSLRTLGLATAVSFLAPSCSPNDVIAPDAPTSKSQQERADYSGEELFRGIFFFEGRVAEQIPSFDAYRATIRKAGVQHPEVLVKRAQTVDALVRGVRSIYPTYFMELKLAIASQNFERIKGAIRKGTALNEAAALSSLNTPEDKQAFLQRRQVIQSLNMAEYDFKKEQDLKRFVQDSKQALADAGYESSQPIQDEVEYAFVYQQTDVFAYQYTSVFIAESVHAWFEQLADQSGASQLEVELLIKELSYKLN</sequence>
<proteinExistence type="predicted"/>
<dbReference type="KEGG" id="hcu:MUN79_12750"/>
<dbReference type="EMBL" id="CP095046">
    <property type="protein sequence ID" value="UOQ74655.1"/>
    <property type="molecule type" value="Genomic_DNA"/>
</dbReference>
<protein>
    <submittedName>
        <fullName evidence="1">Uncharacterized protein</fullName>
    </submittedName>
</protein>
<dbReference type="InterPro" id="IPR023888">
    <property type="entry name" value="SdpC-like"/>
</dbReference>
<accession>A0A8T9QBT6</accession>
<dbReference type="Proteomes" id="UP000831796">
    <property type="component" value="Chromosome"/>
</dbReference>
<dbReference type="AlphaFoldDB" id="A0A8T9QBT6"/>
<organism evidence="1 2">
    <name type="scientific">Hymenobacter cellulosilyticus</name>
    <dbReference type="NCBI Taxonomy" id="2932248"/>
    <lineage>
        <taxon>Bacteria</taxon>
        <taxon>Pseudomonadati</taxon>
        <taxon>Bacteroidota</taxon>
        <taxon>Cytophagia</taxon>
        <taxon>Cytophagales</taxon>
        <taxon>Hymenobacteraceae</taxon>
        <taxon>Hymenobacter</taxon>
    </lineage>
</organism>
<evidence type="ECO:0000313" key="2">
    <source>
        <dbReference type="Proteomes" id="UP000831796"/>
    </source>
</evidence>
<gene>
    <name evidence="1" type="ORF">MUN79_12750</name>
</gene>
<keyword evidence="2" id="KW-1185">Reference proteome</keyword>